<feature type="domain" description="Metalloprotease TldD/E N-terminal" evidence="1">
    <location>
        <begin position="21"/>
        <end position="81"/>
    </location>
</feature>
<dbReference type="GO" id="GO:0005829">
    <property type="term" value="C:cytosol"/>
    <property type="evidence" value="ECO:0007669"/>
    <property type="project" value="TreeGrafter"/>
</dbReference>
<dbReference type="EMBL" id="LNQE01001211">
    <property type="protein sequence ID" value="KUG20229.1"/>
    <property type="molecule type" value="Genomic_DNA"/>
</dbReference>
<dbReference type="PANTHER" id="PTHR43421">
    <property type="entry name" value="METALLOPROTEASE PMBA"/>
    <property type="match status" value="1"/>
</dbReference>
<dbReference type="Gene3D" id="3.30.2290.10">
    <property type="entry name" value="PmbA/TldD superfamily"/>
    <property type="match status" value="1"/>
</dbReference>
<evidence type="ECO:0000259" key="1">
    <source>
        <dbReference type="Pfam" id="PF01523"/>
    </source>
</evidence>
<organism evidence="4">
    <name type="scientific">hydrocarbon metagenome</name>
    <dbReference type="NCBI Taxonomy" id="938273"/>
    <lineage>
        <taxon>unclassified sequences</taxon>
        <taxon>metagenomes</taxon>
        <taxon>ecological metagenomes</taxon>
    </lineage>
</organism>
<evidence type="ECO:0000259" key="3">
    <source>
        <dbReference type="Pfam" id="PF19290"/>
    </source>
</evidence>
<dbReference type="InterPro" id="IPR045569">
    <property type="entry name" value="Metalloprtase-TldD/E_C"/>
</dbReference>
<dbReference type="Pfam" id="PF19289">
    <property type="entry name" value="PmbA_TldD_3rd"/>
    <property type="match status" value="1"/>
</dbReference>
<dbReference type="InterPro" id="IPR045570">
    <property type="entry name" value="Metalloprtase-TldD/E_cen_dom"/>
</dbReference>
<dbReference type="InterPro" id="IPR036059">
    <property type="entry name" value="TldD/PmbA_sf"/>
</dbReference>
<dbReference type="InterPro" id="IPR047657">
    <property type="entry name" value="PmbA"/>
</dbReference>
<gene>
    <name evidence="4" type="ORF">ASZ90_010027</name>
</gene>
<dbReference type="Pfam" id="PF01523">
    <property type="entry name" value="PmbA_TldD_1st"/>
    <property type="match status" value="1"/>
</dbReference>
<dbReference type="PANTHER" id="PTHR43421:SF1">
    <property type="entry name" value="METALLOPROTEASE PMBA"/>
    <property type="match status" value="1"/>
</dbReference>
<protein>
    <submittedName>
        <fullName evidence="4">Tlde protein, part of tlde/tldd proteolytic complex</fullName>
    </submittedName>
</protein>
<reference evidence="4" key="1">
    <citation type="journal article" date="2015" name="Proc. Natl. Acad. Sci. U.S.A.">
        <title>Networks of energetic and metabolic interactions define dynamics in microbial communities.</title>
        <authorList>
            <person name="Embree M."/>
            <person name="Liu J.K."/>
            <person name="Al-Bassam M.M."/>
            <person name="Zengler K."/>
        </authorList>
    </citation>
    <scope>NUCLEOTIDE SEQUENCE</scope>
</reference>
<feature type="domain" description="Metalloprotease TldD/E C-terminal" evidence="2">
    <location>
        <begin position="214"/>
        <end position="428"/>
    </location>
</feature>
<proteinExistence type="predicted"/>
<feature type="domain" description="Metalloprotease TldD/E central" evidence="3">
    <location>
        <begin position="110"/>
        <end position="204"/>
    </location>
</feature>
<dbReference type="Pfam" id="PF19290">
    <property type="entry name" value="PmbA_TldD_2nd"/>
    <property type="match status" value="1"/>
</dbReference>
<dbReference type="AlphaFoldDB" id="A0A0W8FH44"/>
<evidence type="ECO:0000313" key="4">
    <source>
        <dbReference type="EMBL" id="KUG20229.1"/>
    </source>
</evidence>
<dbReference type="GO" id="GO:0008237">
    <property type="term" value="F:metallopeptidase activity"/>
    <property type="evidence" value="ECO:0007669"/>
    <property type="project" value="InterPro"/>
</dbReference>
<accession>A0A0W8FH44</accession>
<dbReference type="InterPro" id="IPR002510">
    <property type="entry name" value="Metalloprtase-TldD/E_N"/>
</dbReference>
<evidence type="ECO:0000259" key="2">
    <source>
        <dbReference type="Pfam" id="PF19289"/>
    </source>
</evidence>
<dbReference type="SUPFAM" id="SSF111283">
    <property type="entry name" value="Putative modulator of DNA gyrase, PmbA/TldD"/>
    <property type="match status" value="1"/>
</dbReference>
<name>A0A0W8FH44_9ZZZZ</name>
<dbReference type="GO" id="GO:0006508">
    <property type="term" value="P:proteolysis"/>
    <property type="evidence" value="ECO:0007669"/>
    <property type="project" value="InterPro"/>
</dbReference>
<dbReference type="InterPro" id="IPR035068">
    <property type="entry name" value="TldD/PmbA_N"/>
</dbReference>
<sequence length="429" mass="45349">MNTEELLERILAEGRRRAEEVEVFCGEGIGISAEIKQAIIGVAEESRIRGLSIRTIDHGRIGVSGTGDPAKWQACLDAALASGRIADPQEWHGLPGPAEIDRKPLSADPALAVDAESAAGLIRQLLEGASAYPVEVTGGSAGLSRSVITIANTKGAYYSMERTHAGVSLETISGQSTGYEFASSPFLEDIDAGRVGEQAAFFAAHSVGGRDIESGAYDVILSPIAAAQLIGTVFLQGLSGKNVKAGRSYLAGKLGEQCTDERLSLYDDPFARGIGSTAWDAEAVPTRRLDFVREGVLQCFAYDLRTAYRYGEQTTASAVRSGGGAPGIGVHNLIVDGPASEIRDERAVYIHDVVGAHTANPLSGDFSVEVSNPFWIEGGEFGEAIRSAMYAGNVFEMLGEIGGLGNDPRIVGRLILPSIRLNNQQIIGK</sequence>
<comment type="caution">
    <text evidence="4">The sequence shown here is derived from an EMBL/GenBank/DDBJ whole genome shotgun (WGS) entry which is preliminary data.</text>
</comment>